<dbReference type="SUPFAM" id="SSF46785">
    <property type="entry name" value="Winged helix' DNA-binding domain"/>
    <property type="match status" value="1"/>
</dbReference>
<proteinExistence type="predicted"/>
<reference evidence="4 5" key="1">
    <citation type="submission" date="2018-07" db="EMBL/GenBank/DDBJ databases">
        <title>Genomic Encyclopedia of Type Strains, Phase IV (KMG-IV): sequencing the most valuable type-strain genomes for metagenomic binning, comparative biology and taxonomic classification.</title>
        <authorList>
            <person name="Goeker M."/>
        </authorList>
    </citation>
    <scope>NUCLEOTIDE SEQUENCE [LARGE SCALE GENOMIC DNA]</scope>
    <source>
        <strain evidence="4 5">DSM 4134</strain>
    </source>
</reference>
<dbReference type="Proteomes" id="UP000256779">
    <property type="component" value="Unassembled WGS sequence"/>
</dbReference>
<feature type="domain" description="Helix-turn-helix type 11" evidence="1">
    <location>
        <begin position="6"/>
        <end position="58"/>
    </location>
</feature>
<dbReference type="InterPro" id="IPR057727">
    <property type="entry name" value="WCX_dom"/>
</dbReference>
<gene>
    <name evidence="4" type="ORF">C7460_101353</name>
</gene>
<feature type="domain" description="WYL" evidence="2">
    <location>
        <begin position="142"/>
        <end position="206"/>
    </location>
</feature>
<dbReference type="AlphaFoldDB" id="A0A3D9LH71"/>
<sequence>MNRIDRLTAILIHLQSKRRVPLLELEDRFEVSRRTVFRDIRSLMDAGVPIGGDASEGYFIVEGYHLPPVMFDQNEAAALLVAGKVMERNGDSGLATNFQNALLKIKAVLRYSDKEYLEKLDEQIAVMVPKLPDHLSQNSFTSEIQQAIALRKQLKIEYYSSYSQEVNQRIIEPLGLVFYSNRWHLIAHCQMRKALRDFRTDRIRQLSILSTSYNPDDYPNYIEYLNRSMEGSQSYEVVVDFSKKAAHIIQDQRYYQGFIEEEKLESKVRMKFLTPSLDYFARWLMMFCSDAHVVSPPALLEKLHDYTVELSTHLEKIEDATKAVT</sequence>
<organism evidence="4 5">
    <name type="scientific">Marinoscillum furvescens DSM 4134</name>
    <dbReference type="NCBI Taxonomy" id="1122208"/>
    <lineage>
        <taxon>Bacteria</taxon>
        <taxon>Pseudomonadati</taxon>
        <taxon>Bacteroidota</taxon>
        <taxon>Cytophagia</taxon>
        <taxon>Cytophagales</taxon>
        <taxon>Reichenbachiellaceae</taxon>
        <taxon>Marinoscillum</taxon>
    </lineage>
</organism>
<accession>A0A3D9LH71</accession>
<dbReference type="InterPro" id="IPR036390">
    <property type="entry name" value="WH_DNA-bd_sf"/>
</dbReference>
<comment type="caution">
    <text evidence="4">The sequence shown here is derived from an EMBL/GenBank/DDBJ whole genome shotgun (WGS) entry which is preliminary data.</text>
</comment>
<dbReference type="PROSITE" id="PS52050">
    <property type="entry name" value="WYL"/>
    <property type="match status" value="1"/>
</dbReference>
<dbReference type="Pfam" id="PF08279">
    <property type="entry name" value="HTH_11"/>
    <property type="match status" value="1"/>
</dbReference>
<dbReference type="Pfam" id="PF25583">
    <property type="entry name" value="WCX"/>
    <property type="match status" value="1"/>
</dbReference>
<dbReference type="RefSeq" id="WP_115866332.1">
    <property type="nucleotide sequence ID" value="NZ_QREG01000001.1"/>
</dbReference>
<dbReference type="Gene3D" id="1.10.10.10">
    <property type="entry name" value="Winged helix-like DNA-binding domain superfamily/Winged helix DNA-binding domain"/>
    <property type="match status" value="1"/>
</dbReference>
<evidence type="ECO:0000259" key="2">
    <source>
        <dbReference type="Pfam" id="PF13280"/>
    </source>
</evidence>
<protein>
    <submittedName>
        <fullName evidence="4">Putative DNA-binding transcriptional regulator YafY</fullName>
    </submittedName>
</protein>
<dbReference type="InterPro" id="IPR051534">
    <property type="entry name" value="CBASS_pafABC_assoc_protein"/>
</dbReference>
<evidence type="ECO:0000313" key="4">
    <source>
        <dbReference type="EMBL" id="REE05834.1"/>
    </source>
</evidence>
<dbReference type="InterPro" id="IPR036388">
    <property type="entry name" value="WH-like_DNA-bd_sf"/>
</dbReference>
<evidence type="ECO:0000259" key="3">
    <source>
        <dbReference type="Pfam" id="PF25583"/>
    </source>
</evidence>
<dbReference type="GO" id="GO:0003677">
    <property type="term" value="F:DNA binding"/>
    <property type="evidence" value="ECO:0007669"/>
    <property type="project" value="UniProtKB-KW"/>
</dbReference>
<dbReference type="PIRSF" id="PIRSF016838">
    <property type="entry name" value="PafC"/>
    <property type="match status" value="1"/>
</dbReference>
<keyword evidence="5" id="KW-1185">Reference proteome</keyword>
<dbReference type="PANTHER" id="PTHR34580:SF3">
    <property type="entry name" value="PROTEIN PAFB"/>
    <property type="match status" value="1"/>
</dbReference>
<name>A0A3D9LH71_MARFU</name>
<dbReference type="Pfam" id="PF13280">
    <property type="entry name" value="WYL"/>
    <property type="match status" value="1"/>
</dbReference>
<evidence type="ECO:0000313" key="5">
    <source>
        <dbReference type="Proteomes" id="UP000256779"/>
    </source>
</evidence>
<evidence type="ECO:0000259" key="1">
    <source>
        <dbReference type="Pfam" id="PF08279"/>
    </source>
</evidence>
<dbReference type="PANTHER" id="PTHR34580">
    <property type="match status" value="1"/>
</dbReference>
<dbReference type="EMBL" id="QREG01000001">
    <property type="protein sequence ID" value="REE05834.1"/>
    <property type="molecule type" value="Genomic_DNA"/>
</dbReference>
<dbReference type="InterPro" id="IPR013196">
    <property type="entry name" value="HTH_11"/>
</dbReference>
<keyword evidence="4" id="KW-0238">DNA-binding</keyword>
<dbReference type="InterPro" id="IPR026881">
    <property type="entry name" value="WYL_dom"/>
</dbReference>
<dbReference type="OrthoDB" id="9815009at2"/>
<feature type="domain" description="WCX" evidence="3">
    <location>
        <begin position="235"/>
        <end position="304"/>
    </location>
</feature>
<dbReference type="InterPro" id="IPR028349">
    <property type="entry name" value="PafC-like"/>
</dbReference>